<reference evidence="2" key="1">
    <citation type="submission" date="2016-10" db="EMBL/GenBank/DDBJ databases">
        <authorList>
            <person name="Wibberg D."/>
        </authorList>
    </citation>
    <scope>NUCLEOTIDE SEQUENCE [LARGE SCALE GENOMIC DNA]</scope>
</reference>
<organism evidence="1 2">
    <name type="scientific">Agrobacterium rosae</name>
    <dbReference type="NCBI Taxonomy" id="1972867"/>
    <lineage>
        <taxon>Bacteria</taxon>
        <taxon>Pseudomonadati</taxon>
        <taxon>Pseudomonadota</taxon>
        <taxon>Alphaproteobacteria</taxon>
        <taxon>Hyphomicrobiales</taxon>
        <taxon>Rhizobiaceae</taxon>
        <taxon>Rhizobium/Agrobacterium group</taxon>
        <taxon>Agrobacterium</taxon>
    </lineage>
</organism>
<dbReference type="PANTHER" id="PTHR42847">
    <property type="entry name" value="ALKANESULFONATE MONOOXYGENASE"/>
    <property type="match status" value="1"/>
</dbReference>
<evidence type="ECO:0000313" key="1">
    <source>
        <dbReference type="EMBL" id="SCX33955.1"/>
    </source>
</evidence>
<keyword evidence="1" id="KW-0560">Oxidoreductase</keyword>
<dbReference type="EC" id="1.14.14.5" evidence="1"/>
<accession>A0A1R3U026</accession>
<keyword evidence="1" id="KW-0503">Monooxygenase</keyword>
<dbReference type="STRING" id="1907666.DSM25559_4309"/>
<proteinExistence type="predicted"/>
<dbReference type="Gene3D" id="3.20.20.30">
    <property type="entry name" value="Luciferase-like domain"/>
    <property type="match status" value="1"/>
</dbReference>
<dbReference type="Proteomes" id="UP000187891">
    <property type="component" value="Unassembled WGS sequence"/>
</dbReference>
<dbReference type="AlphaFoldDB" id="A0A1R3U026"/>
<name>A0A1R3U026_9HYPH</name>
<dbReference type="InterPro" id="IPR050172">
    <property type="entry name" value="SsuD_RutA_monooxygenase"/>
</dbReference>
<sequence length="86" mass="9596">MRSDRSERRRYPTVTATNASGATTALVGSPRTIADSILDYIDLGCDLISIRGYDNFNDAIDYGRYILPLVREGIREREDAKRKAAA</sequence>
<evidence type="ECO:0000313" key="2">
    <source>
        <dbReference type="Proteomes" id="UP000187891"/>
    </source>
</evidence>
<dbReference type="InterPro" id="IPR036661">
    <property type="entry name" value="Luciferase-like_sf"/>
</dbReference>
<gene>
    <name evidence="1" type="primary">msuD_1</name>
    <name evidence="1" type="ORF">DSM25559_4309</name>
</gene>
<protein>
    <submittedName>
        <fullName evidence="1">Methanesulfonate monooxygenase</fullName>
        <ecNumber evidence="1">1.14.14.5</ecNumber>
    </submittedName>
</protein>
<dbReference type="EMBL" id="FMUE01000014">
    <property type="protein sequence ID" value="SCX33955.1"/>
    <property type="molecule type" value="Genomic_DNA"/>
</dbReference>
<dbReference type="PANTHER" id="PTHR42847:SF4">
    <property type="entry name" value="ALKANESULFONATE MONOOXYGENASE-RELATED"/>
    <property type="match status" value="1"/>
</dbReference>
<dbReference type="GO" id="GO:0008726">
    <property type="term" value="F:alkanesulfonate monooxygenase activity"/>
    <property type="evidence" value="ECO:0007669"/>
    <property type="project" value="UniProtKB-EC"/>
</dbReference>
<dbReference type="SUPFAM" id="SSF51679">
    <property type="entry name" value="Bacterial luciferase-like"/>
    <property type="match status" value="1"/>
</dbReference>